<dbReference type="Pfam" id="PF24949">
    <property type="entry name" value="DUF7760"/>
    <property type="match status" value="1"/>
</dbReference>
<feature type="domain" description="DUF7760" evidence="2">
    <location>
        <begin position="40"/>
        <end position="283"/>
    </location>
</feature>
<sequence>MYRSKKSGGRAASSATATTDPVGTVREETTPEAASEVATATAVMAFKARLMAPFMLYDRMLRQVVPNAAHDRHYRSEVSRVQGVIIRQIRHALDQEHSTTPKEMLYAVQKSILLAYASCAVSSDTEALVPLSSDEEAMEFVTRLESFFGERNASAKAVASLAAVLSTGIVRDCYKEACNRLEARLAVEGQSHAGKPRTTERNLALEATRKNTQDLLQLRGALVTAFEAISTPFNENGTTPMPNSATADATTAVLTVEAYYNLLGWALMMQPERLGLKAAHSTPTLYQEPQAAEKLFAKVTLYDPATGMIVIERKNVASKWGIMLNASGALIGVENSLRNSTTAGGALYHALQQRKKGLPIFAINDVHIGSAEEEEKGGIEEARANTKALRLERIRGALQQSDCVISLRVATVTTLGEPQEVAFDIIQQGGEDAAGQQAALILKRPSTEVPWQLQMQIYAESVFVLDGFAESLPLSKAAKEFLCTHRGHILIMQVNGCNATHGDLIMDVIRSSLYLVLRLRVVSDMGEIASETTAKQEAEATEPVQQAEEALEAASAVAVSHEEREMAGDEEAEVAQHRALLEEHNIHPDEPLPEVEELEEAATPLPKKKGRSRKLDVAEVAMNDMAVPEEAEELPTAVTELEEEAATALPKKKGRPRKLDAAEVAMNDMAVPEEAEELPTAVTELEEEEAATALPKRRGVRG</sequence>
<dbReference type="Proteomes" id="UP000284403">
    <property type="component" value="Unassembled WGS sequence"/>
</dbReference>
<feature type="region of interest" description="Disordered" evidence="1">
    <location>
        <begin position="1"/>
        <end position="33"/>
    </location>
</feature>
<dbReference type="EMBL" id="MKKU01000042">
    <property type="protein sequence ID" value="RNF26440.1"/>
    <property type="molecule type" value="Genomic_DNA"/>
</dbReference>
<feature type="compositionally biased region" description="Low complexity" evidence="1">
    <location>
        <begin position="9"/>
        <end position="18"/>
    </location>
</feature>
<dbReference type="OrthoDB" id="273559at2759"/>
<dbReference type="InterPro" id="IPR056664">
    <property type="entry name" value="DUF7762"/>
</dbReference>
<evidence type="ECO:0000259" key="4">
    <source>
        <dbReference type="Pfam" id="PF24953"/>
    </source>
</evidence>
<protein>
    <submittedName>
        <fullName evidence="5">Uncharacterized protein</fullName>
    </submittedName>
</protein>
<feature type="compositionally biased region" description="Acidic residues" evidence="1">
    <location>
        <begin position="591"/>
        <end position="600"/>
    </location>
</feature>
<dbReference type="InterPro" id="IPR056662">
    <property type="entry name" value="DUF7760"/>
</dbReference>
<dbReference type="AlphaFoldDB" id="A0A3R7NZR4"/>
<dbReference type="RefSeq" id="XP_029231646.1">
    <property type="nucleotide sequence ID" value="XM_029368219.1"/>
</dbReference>
<accession>A0A3R7NZR4</accession>
<feature type="non-terminal residue" evidence="5">
    <location>
        <position position="702"/>
    </location>
</feature>
<feature type="region of interest" description="Disordered" evidence="1">
    <location>
        <begin position="590"/>
        <end position="610"/>
    </location>
</feature>
<evidence type="ECO:0000313" key="6">
    <source>
        <dbReference type="Proteomes" id="UP000284403"/>
    </source>
</evidence>
<evidence type="ECO:0000259" key="3">
    <source>
        <dbReference type="Pfam" id="PF24952"/>
    </source>
</evidence>
<dbReference type="GeneID" id="40314892"/>
<dbReference type="PANTHER" id="PTHR42262:SF1">
    <property type="match status" value="1"/>
</dbReference>
<evidence type="ECO:0000313" key="5">
    <source>
        <dbReference type="EMBL" id="RNF26440.1"/>
    </source>
</evidence>
<dbReference type="Pfam" id="PF24953">
    <property type="entry name" value="DUF7762"/>
    <property type="match status" value="1"/>
</dbReference>
<feature type="domain" description="DUF7762" evidence="4">
    <location>
        <begin position="418"/>
        <end position="522"/>
    </location>
</feature>
<name>A0A3R7NZR4_9TRYP</name>
<keyword evidence="6" id="KW-1185">Reference proteome</keyword>
<comment type="caution">
    <text evidence="5">The sequence shown here is derived from an EMBL/GenBank/DDBJ whole genome shotgun (WGS) entry which is preliminary data.</text>
</comment>
<organism evidence="5 6">
    <name type="scientific">Trypanosoma conorhini</name>
    <dbReference type="NCBI Taxonomy" id="83891"/>
    <lineage>
        <taxon>Eukaryota</taxon>
        <taxon>Discoba</taxon>
        <taxon>Euglenozoa</taxon>
        <taxon>Kinetoplastea</taxon>
        <taxon>Metakinetoplastina</taxon>
        <taxon>Trypanosomatida</taxon>
        <taxon>Trypanosomatidae</taxon>
        <taxon>Trypanosoma</taxon>
    </lineage>
</organism>
<dbReference type="InterPro" id="IPR056663">
    <property type="entry name" value="DUF7761"/>
</dbReference>
<dbReference type="PANTHER" id="PTHR42262">
    <property type="entry name" value="PDZ DOMAIN-CONTAINING PROTEIN-RELATED"/>
    <property type="match status" value="1"/>
</dbReference>
<reference evidence="5 6" key="1">
    <citation type="journal article" date="2018" name="BMC Genomics">
        <title>Genomic comparison of Trypanosoma conorhini and Trypanosoma rangeli to Trypanosoma cruzi strains of high and low virulence.</title>
        <authorList>
            <person name="Bradwell K.R."/>
            <person name="Koparde V.N."/>
            <person name="Matveyev A.V."/>
            <person name="Serrano M.G."/>
            <person name="Alves J.M."/>
            <person name="Parikh H."/>
            <person name="Huang B."/>
            <person name="Lee V."/>
            <person name="Espinosa-Alvarez O."/>
            <person name="Ortiz P.A."/>
            <person name="Costa-Martins A.G."/>
            <person name="Teixeira M.M."/>
            <person name="Buck G.A."/>
        </authorList>
    </citation>
    <scope>NUCLEOTIDE SEQUENCE [LARGE SCALE GENOMIC DNA]</scope>
    <source>
        <strain evidence="5 6">025E</strain>
    </source>
</reference>
<proteinExistence type="predicted"/>
<evidence type="ECO:0000256" key="1">
    <source>
        <dbReference type="SAM" id="MobiDB-lite"/>
    </source>
</evidence>
<dbReference type="Pfam" id="PF24952">
    <property type="entry name" value="DUF7761"/>
    <property type="match status" value="1"/>
</dbReference>
<gene>
    <name evidence="5" type="ORF">Tco025E_01281</name>
</gene>
<evidence type="ECO:0000259" key="2">
    <source>
        <dbReference type="Pfam" id="PF24949"/>
    </source>
</evidence>
<feature type="domain" description="DUF7761" evidence="3">
    <location>
        <begin position="297"/>
        <end position="409"/>
    </location>
</feature>